<dbReference type="Gene3D" id="3.40.50.1000">
    <property type="entry name" value="HAD superfamily/HAD-like"/>
    <property type="match status" value="1"/>
</dbReference>
<gene>
    <name evidence="2" type="ORF">E0W69_019310</name>
</gene>
<organism evidence="2 3">
    <name type="scientific">Rhizosphaericola mali</name>
    <dbReference type="NCBI Taxonomy" id="2545455"/>
    <lineage>
        <taxon>Bacteria</taxon>
        <taxon>Pseudomonadati</taxon>
        <taxon>Bacteroidota</taxon>
        <taxon>Chitinophagia</taxon>
        <taxon>Chitinophagales</taxon>
        <taxon>Chitinophagaceae</taxon>
        <taxon>Rhizosphaericola</taxon>
    </lineage>
</organism>
<dbReference type="Gene3D" id="3.40.50.300">
    <property type="entry name" value="P-loop containing nucleotide triphosphate hydrolases"/>
    <property type="match status" value="1"/>
</dbReference>
<dbReference type="AlphaFoldDB" id="A0A5P2G8T0"/>
<dbReference type="InterPro" id="IPR056782">
    <property type="entry name" value="HAD_PNKP"/>
</dbReference>
<dbReference type="RefSeq" id="WP_131331694.1">
    <property type="nucleotide sequence ID" value="NZ_CP044016.1"/>
</dbReference>
<reference evidence="2 3" key="1">
    <citation type="submission" date="2019-09" db="EMBL/GenBank/DDBJ databases">
        <title>Complete genome sequence of Arachidicoccus sp. B3-10 isolated from apple orchard soil.</title>
        <authorList>
            <person name="Kim H.S."/>
            <person name="Han K.-I."/>
            <person name="Suh M.K."/>
            <person name="Lee K.C."/>
            <person name="Eom M.K."/>
            <person name="Kim J.-S."/>
            <person name="Kang S.W."/>
            <person name="Sin Y."/>
            <person name="Lee J.-S."/>
        </authorList>
    </citation>
    <scope>NUCLEOTIDE SEQUENCE [LARGE SCALE GENOMIC DNA]</scope>
    <source>
        <strain evidence="2 3">B3-10</strain>
    </source>
</reference>
<dbReference type="SUPFAM" id="SSF52540">
    <property type="entry name" value="P-loop containing nucleoside triphosphate hydrolases"/>
    <property type="match status" value="1"/>
</dbReference>
<dbReference type="Pfam" id="PF25109">
    <property type="entry name" value="HAD_PNKP"/>
    <property type="match status" value="1"/>
</dbReference>
<dbReference type="EMBL" id="CP044016">
    <property type="protein sequence ID" value="QES90709.1"/>
    <property type="molecule type" value="Genomic_DNA"/>
</dbReference>
<proteinExistence type="predicted"/>
<sequence length="305" mass="35606">MRNKNPQLLILIGAPGSGKSTFAKYHIRTNLNWVRVCRDDMRLMQFSQSFLSDEMEGLITDMIYASTEQLLTKKVNVITDATHTKADFLNQYIHRFGHLADISFKLFETDKKELALRCTQREKETGKFIPEKAINHHVNALEELKKEFDFSTRPRAKFINEIRLQDASLPKAIICDLDGTLALMDDRNPFDASNCEQDRLNEAVAVSLNAYVKDGFKILLVSGREDKYKPQTENFLKKYQILYDGLWMRPEGNYQKDSIIKKRIFETEIQDKYYVSLVLDDRDQVVEMWRNDLKLPCFQVFYGAF</sequence>
<dbReference type="OrthoDB" id="9805698at2"/>
<dbReference type="KEGG" id="arac:E0W69_019310"/>
<accession>A0A5P2G8T0</accession>
<protein>
    <submittedName>
        <fullName evidence="2">AAA family ATPase</fullName>
    </submittedName>
</protein>
<keyword evidence="3" id="KW-1185">Reference proteome</keyword>
<evidence type="ECO:0000313" key="3">
    <source>
        <dbReference type="Proteomes" id="UP000292424"/>
    </source>
</evidence>
<dbReference type="InterPro" id="IPR027417">
    <property type="entry name" value="P-loop_NTPase"/>
</dbReference>
<dbReference type="InterPro" id="IPR036412">
    <property type="entry name" value="HAD-like_sf"/>
</dbReference>
<dbReference type="Pfam" id="PF13671">
    <property type="entry name" value="AAA_33"/>
    <property type="match status" value="1"/>
</dbReference>
<evidence type="ECO:0000313" key="2">
    <source>
        <dbReference type="EMBL" id="QES90709.1"/>
    </source>
</evidence>
<name>A0A5P2G8T0_9BACT</name>
<dbReference type="Proteomes" id="UP000292424">
    <property type="component" value="Chromosome"/>
</dbReference>
<feature type="domain" description="Polynucleotide kinase PNKP phosphatase" evidence="1">
    <location>
        <begin position="170"/>
        <end position="305"/>
    </location>
</feature>
<dbReference type="SUPFAM" id="SSF56784">
    <property type="entry name" value="HAD-like"/>
    <property type="match status" value="1"/>
</dbReference>
<dbReference type="InterPro" id="IPR023214">
    <property type="entry name" value="HAD_sf"/>
</dbReference>
<evidence type="ECO:0000259" key="1">
    <source>
        <dbReference type="Pfam" id="PF25109"/>
    </source>
</evidence>